<evidence type="ECO:0000259" key="8">
    <source>
        <dbReference type="PROSITE" id="PS51462"/>
    </source>
</evidence>
<evidence type="ECO:0000256" key="1">
    <source>
        <dbReference type="ARBA" id="ARBA00000847"/>
    </source>
</evidence>
<dbReference type="Gene3D" id="3.90.79.10">
    <property type="entry name" value="Nucleoside Triphosphate Pyrophosphohydrolase"/>
    <property type="match status" value="1"/>
</dbReference>
<evidence type="ECO:0000256" key="5">
    <source>
        <dbReference type="ARBA" id="ARBA00022801"/>
    </source>
</evidence>
<dbReference type="SUPFAM" id="SSF55811">
    <property type="entry name" value="Nudix"/>
    <property type="match status" value="1"/>
</dbReference>
<sequence length="183" mass="21308">MRSDKEMEWKTLETKYLFKRNWLTAKVEKVELPDGRIYDEYYTLEYPTWINVIAITKDGKMILERQWRHGLKIVSTEIPAGVVEKGENPMDAAKRELQEETGFGGGTWTQFLVTAPNPSVMNNLCYTYLAEGVELVSDTHLDATEDLEVFFRDKDEVYEMLRSGQFCQALMLAPLWKFFATRT</sequence>
<evidence type="ECO:0000256" key="4">
    <source>
        <dbReference type="ARBA" id="ARBA00016377"/>
    </source>
</evidence>
<keyword evidence="10" id="KW-1185">Reference proteome</keyword>
<name>A0ABS9CGY9_9BACT</name>
<dbReference type="PANTHER" id="PTHR11839">
    <property type="entry name" value="UDP/ADP-SUGAR PYROPHOSPHATASE"/>
    <property type="match status" value="1"/>
</dbReference>
<dbReference type="EMBL" id="JADYTN010000008">
    <property type="protein sequence ID" value="MCF2563494.1"/>
    <property type="molecule type" value="Genomic_DNA"/>
</dbReference>
<evidence type="ECO:0000256" key="2">
    <source>
        <dbReference type="ARBA" id="ARBA00001946"/>
    </source>
</evidence>
<feature type="domain" description="Nudix hydrolase" evidence="8">
    <location>
        <begin position="45"/>
        <end position="174"/>
    </location>
</feature>
<evidence type="ECO:0000256" key="6">
    <source>
        <dbReference type="ARBA" id="ARBA00032162"/>
    </source>
</evidence>
<dbReference type="PANTHER" id="PTHR11839:SF18">
    <property type="entry name" value="NUDIX HYDROLASE DOMAIN-CONTAINING PROTEIN"/>
    <property type="match status" value="1"/>
</dbReference>
<dbReference type="GO" id="GO:0016787">
    <property type="term" value="F:hydrolase activity"/>
    <property type="evidence" value="ECO:0007669"/>
    <property type="project" value="UniProtKB-KW"/>
</dbReference>
<organism evidence="9 10">
    <name type="scientific">Xylanibacter brevis</name>
    <dbReference type="NCBI Taxonomy" id="83231"/>
    <lineage>
        <taxon>Bacteria</taxon>
        <taxon>Pseudomonadati</taxon>
        <taxon>Bacteroidota</taxon>
        <taxon>Bacteroidia</taxon>
        <taxon>Bacteroidales</taxon>
        <taxon>Prevotellaceae</taxon>
        <taxon>Xylanibacter</taxon>
    </lineage>
</organism>
<evidence type="ECO:0000313" key="10">
    <source>
        <dbReference type="Proteomes" id="UP001200470"/>
    </source>
</evidence>
<dbReference type="PROSITE" id="PS51462">
    <property type="entry name" value="NUDIX"/>
    <property type="match status" value="1"/>
</dbReference>
<dbReference type="InterPro" id="IPR015797">
    <property type="entry name" value="NUDIX_hydrolase-like_dom_sf"/>
</dbReference>
<evidence type="ECO:0000256" key="7">
    <source>
        <dbReference type="ARBA" id="ARBA00032272"/>
    </source>
</evidence>
<dbReference type="PROSITE" id="PS00893">
    <property type="entry name" value="NUDIX_BOX"/>
    <property type="match status" value="1"/>
</dbReference>
<evidence type="ECO:0000256" key="3">
    <source>
        <dbReference type="ARBA" id="ARBA00007275"/>
    </source>
</evidence>
<dbReference type="InterPro" id="IPR000086">
    <property type="entry name" value="NUDIX_hydrolase_dom"/>
</dbReference>
<reference evidence="9 10" key="1">
    <citation type="submission" date="2020-12" db="EMBL/GenBank/DDBJ databases">
        <title>Whole genome sequences of gut porcine anaerobes.</title>
        <authorList>
            <person name="Kubasova T."/>
            <person name="Jahodarova E."/>
            <person name="Rychlik I."/>
        </authorList>
    </citation>
    <scope>NUCLEOTIDE SEQUENCE [LARGE SCALE GENOMIC DNA]</scope>
    <source>
        <strain evidence="9 10">An925</strain>
    </source>
</reference>
<evidence type="ECO:0000313" key="9">
    <source>
        <dbReference type="EMBL" id="MCF2563494.1"/>
    </source>
</evidence>
<dbReference type="RefSeq" id="WP_094391589.1">
    <property type="nucleotide sequence ID" value="NZ_JADYTN010000008.1"/>
</dbReference>
<dbReference type="InterPro" id="IPR020084">
    <property type="entry name" value="NUDIX_hydrolase_CS"/>
</dbReference>
<dbReference type="CDD" id="cd03424">
    <property type="entry name" value="NUDIX_ADPRase_Nudt5_UGPPase_Nudt14"/>
    <property type="match status" value="1"/>
</dbReference>
<gene>
    <name evidence="9" type="ORF">I6E12_05140</name>
</gene>
<proteinExistence type="inferred from homology"/>
<keyword evidence="5 9" id="KW-0378">Hydrolase</keyword>
<comment type="caution">
    <text evidence="9">The sequence shown here is derived from an EMBL/GenBank/DDBJ whole genome shotgun (WGS) entry which is preliminary data.</text>
</comment>
<protein>
    <recommendedName>
        <fullName evidence="4">GDP-mannose pyrophosphatase</fullName>
    </recommendedName>
    <alternativeName>
        <fullName evidence="6">GDP-mannose hydrolase</fullName>
    </alternativeName>
    <alternativeName>
        <fullName evidence="7">GDPMK</fullName>
    </alternativeName>
</protein>
<comment type="cofactor">
    <cofactor evidence="2">
        <name>Mg(2+)</name>
        <dbReference type="ChEBI" id="CHEBI:18420"/>
    </cofactor>
</comment>
<comment type="similarity">
    <text evidence="3">Belongs to the Nudix hydrolase family. NudK subfamily.</text>
</comment>
<comment type="catalytic activity">
    <reaction evidence="1">
        <text>GDP-alpha-D-mannose + H2O = alpha-D-mannose 1-phosphate + GMP + 2 H(+)</text>
        <dbReference type="Rhea" id="RHEA:27978"/>
        <dbReference type="ChEBI" id="CHEBI:15377"/>
        <dbReference type="ChEBI" id="CHEBI:15378"/>
        <dbReference type="ChEBI" id="CHEBI:57527"/>
        <dbReference type="ChEBI" id="CHEBI:58115"/>
        <dbReference type="ChEBI" id="CHEBI:58409"/>
    </reaction>
</comment>
<dbReference type="Proteomes" id="UP001200470">
    <property type="component" value="Unassembled WGS sequence"/>
</dbReference>
<dbReference type="Pfam" id="PF00293">
    <property type="entry name" value="NUDIX"/>
    <property type="match status" value="1"/>
</dbReference>
<accession>A0ABS9CGY9</accession>